<evidence type="ECO:0000256" key="2">
    <source>
        <dbReference type="RuleBase" id="RU003968"/>
    </source>
</evidence>
<dbReference type="Proteomes" id="UP000479000">
    <property type="component" value="Unassembled WGS sequence"/>
</dbReference>
<proteinExistence type="inferred from homology"/>
<dbReference type="PANTHER" id="PTHR11552:SF215">
    <property type="entry name" value="FI02019P"/>
    <property type="match status" value="1"/>
</dbReference>
<evidence type="ECO:0000313" key="6">
    <source>
        <dbReference type="Proteomes" id="UP000479000"/>
    </source>
</evidence>
<dbReference type="PROSITE" id="PS00623">
    <property type="entry name" value="GMC_OXRED_1"/>
    <property type="match status" value="1"/>
</dbReference>
<name>A0A6H5G1A2_9HEMI</name>
<dbReference type="PANTHER" id="PTHR11552">
    <property type="entry name" value="GLUCOSE-METHANOL-CHOLINE GMC OXIDOREDUCTASE"/>
    <property type="match status" value="1"/>
</dbReference>
<feature type="region of interest" description="Disordered" evidence="3">
    <location>
        <begin position="514"/>
        <end position="534"/>
    </location>
</feature>
<dbReference type="InterPro" id="IPR012132">
    <property type="entry name" value="GMC_OxRdtase"/>
</dbReference>
<dbReference type="InterPro" id="IPR000172">
    <property type="entry name" value="GMC_OxRdtase_N"/>
</dbReference>
<evidence type="ECO:0000256" key="3">
    <source>
        <dbReference type="SAM" id="MobiDB-lite"/>
    </source>
</evidence>
<keyword evidence="2" id="KW-0274">FAD</keyword>
<keyword evidence="2" id="KW-0285">Flavoprotein</keyword>
<dbReference type="InterPro" id="IPR036188">
    <property type="entry name" value="FAD/NAD-bd_sf"/>
</dbReference>
<evidence type="ECO:0000259" key="4">
    <source>
        <dbReference type="PROSITE" id="PS00623"/>
    </source>
</evidence>
<keyword evidence="6" id="KW-1185">Reference proteome</keyword>
<gene>
    <name evidence="5" type="ORF">NTEN_LOCUS2644</name>
</gene>
<reference evidence="5 6" key="1">
    <citation type="submission" date="2020-02" db="EMBL/GenBank/DDBJ databases">
        <authorList>
            <person name="Ferguson B K."/>
        </authorList>
    </citation>
    <scope>NUCLEOTIDE SEQUENCE [LARGE SCALE GENOMIC DNA]</scope>
</reference>
<evidence type="ECO:0000256" key="1">
    <source>
        <dbReference type="ARBA" id="ARBA00010790"/>
    </source>
</evidence>
<dbReference type="SUPFAM" id="SSF51905">
    <property type="entry name" value="FAD/NAD(P)-binding domain"/>
    <property type="match status" value="1"/>
</dbReference>
<dbReference type="Gene3D" id="3.50.50.60">
    <property type="entry name" value="FAD/NAD(P)-binding domain"/>
    <property type="match status" value="2"/>
</dbReference>
<dbReference type="AlphaFoldDB" id="A0A6H5G1A2"/>
<dbReference type="EMBL" id="CADCXU010004213">
    <property type="protein sequence ID" value="CAA9995976.1"/>
    <property type="molecule type" value="Genomic_DNA"/>
</dbReference>
<dbReference type="OrthoDB" id="7388703at2759"/>
<protein>
    <recommendedName>
        <fullName evidence="4">Glucose-methanol-choline oxidoreductase N-terminal domain-containing protein</fullName>
    </recommendedName>
</protein>
<dbReference type="GO" id="GO:0016614">
    <property type="term" value="F:oxidoreductase activity, acting on CH-OH group of donors"/>
    <property type="evidence" value="ECO:0007669"/>
    <property type="project" value="InterPro"/>
</dbReference>
<dbReference type="Gene3D" id="3.30.560.10">
    <property type="entry name" value="Glucose Oxidase, domain 3"/>
    <property type="match status" value="1"/>
</dbReference>
<organism evidence="5 6">
    <name type="scientific">Nesidiocoris tenuis</name>
    <dbReference type="NCBI Taxonomy" id="355587"/>
    <lineage>
        <taxon>Eukaryota</taxon>
        <taxon>Metazoa</taxon>
        <taxon>Ecdysozoa</taxon>
        <taxon>Arthropoda</taxon>
        <taxon>Hexapoda</taxon>
        <taxon>Insecta</taxon>
        <taxon>Pterygota</taxon>
        <taxon>Neoptera</taxon>
        <taxon>Paraneoptera</taxon>
        <taxon>Hemiptera</taxon>
        <taxon>Heteroptera</taxon>
        <taxon>Panheteroptera</taxon>
        <taxon>Cimicomorpha</taxon>
        <taxon>Miridae</taxon>
        <taxon>Dicyphina</taxon>
        <taxon>Nesidiocoris</taxon>
    </lineage>
</organism>
<sequence length="534" mass="60541">MNADGEQPTNSAWYDRWKKAMRLQGRQYALPQGSVGRHFVRILANEIQAVANDHNSSERIFVFCATVFQRDKGVSGGTDIRRIILKRIDMWNEEHFDEMLTEAEKCDRRLSKKIKPDDSDHEIRIFTRLVMQGKLKDALRWITKRSNGGALTPETILDNGMTVFETLKMKHPPQSSPEPDIFSDNEPLPHMPNVDITSNHIESVARRIRGSAGPSGTDAEQWRNMLLRYGTHSQQLREAVASLARRMANGIVNWNQVRAILARRGVTLDKFPGVRPIGVGEMLQRILAKTMALLTAEDLKEACGSDQLAAGTKSGIEGAIHAMYPRGSSRKRTTLGSHYMLLHSFGDFPRVAALTNGMSLQELRSNWPRGKVLGGTSVINAMLYIRGNQKDYDEWEAAGNYGKTKILRPRTLKSVHFLAVKNKIENSWGFNDVLPYFIKSEDMRIPHLKDDAYHGRNGPLTVEELRHYSPITQSFLDAGRYLGYHVRDVNGPIQTGFTKSHCTIREGKSMVHQMENYSSKKEGERRTNRHMFGK</sequence>
<feature type="domain" description="Glucose-methanol-choline oxidoreductase N-terminal" evidence="4">
    <location>
        <begin position="370"/>
        <end position="393"/>
    </location>
</feature>
<dbReference type="Pfam" id="PF00732">
    <property type="entry name" value="GMC_oxred_N"/>
    <property type="match status" value="1"/>
</dbReference>
<dbReference type="GO" id="GO:0050660">
    <property type="term" value="F:flavin adenine dinucleotide binding"/>
    <property type="evidence" value="ECO:0007669"/>
    <property type="project" value="InterPro"/>
</dbReference>
<comment type="similarity">
    <text evidence="1 2">Belongs to the GMC oxidoreductase family.</text>
</comment>
<accession>A0A6H5G1A2</accession>
<evidence type="ECO:0000313" key="5">
    <source>
        <dbReference type="EMBL" id="CAA9995976.1"/>
    </source>
</evidence>